<comment type="caution">
    <text evidence="2">The sequence shown here is derived from an EMBL/GenBank/DDBJ whole genome shotgun (WGS) entry which is preliminary data.</text>
</comment>
<feature type="region of interest" description="Disordered" evidence="1">
    <location>
        <begin position="7"/>
        <end position="120"/>
    </location>
</feature>
<organism evidence="2">
    <name type="scientific">Lamprotornis superbus</name>
    <dbReference type="NCBI Taxonomy" id="245042"/>
    <lineage>
        <taxon>Eukaryota</taxon>
        <taxon>Metazoa</taxon>
        <taxon>Chordata</taxon>
        <taxon>Craniata</taxon>
        <taxon>Vertebrata</taxon>
        <taxon>Euteleostomi</taxon>
        <taxon>Archelosauria</taxon>
        <taxon>Archosauria</taxon>
        <taxon>Dinosauria</taxon>
        <taxon>Saurischia</taxon>
        <taxon>Theropoda</taxon>
        <taxon>Coelurosauria</taxon>
        <taxon>Aves</taxon>
        <taxon>Neognathae</taxon>
        <taxon>Neoaves</taxon>
        <taxon>Telluraves</taxon>
        <taxon>Australaves</taxon>
        <taxon>Passeriformes</taxon>
        <taxon>Sturnidae</taxon>
        <taxon>Lamprotornis</taxon>
    </lineage>
</organism>
<evidence type="ECO:0008006" key="5">
    <source>
        <dbReference type="Google" id="ProtNLM"/>
    </source>
</evidence>
<feature type="compositionally biased region" description="Low complexity" evidence="1">
    <location>
        <begin position="198"/>
        <end position="221"/>
    </location>
</feature>
<protein>
    <recommendedName>
        <fullName evidence="5">Zinc finger protein 281</fullName>
    </recommendedName>
</protein>
<proteinExistence type="predicted"/>
<dbReference type="EMBL" id="JADDUC010000009">
    <property type="protein sequence ID" value="KAG0131424.1"/>
    <property type="molecule type" value="Genomic_DNA"/>
</dbReference>
<evidence type="ECO:0000313" key="4">
    <source>
        <dbReference type="Proteomes" id="UP000618051"/>
    </source>
</evidence>
<feature type="compositionally biased region" description="Polar residues" evidence="1">
    <location>
        <begin position="619"/>
        <end position="630"/>
    </location>
</feature>
<feature type="region of interest" description="Disordered" evidence="1">
    <location>
        <begin position="140"/>
        <end position="250"/>
    </location>
</feature>
<name>A0A835NZX0_9PASS</name>
<sequence length="724" mass="77623">MLIFARAAAPPAAAQHPPQCVLPPAAAAASSTAAGEPPAPPPPQDVTFKKEPAGAFPSAPSSQRSPWGFLQSLVSIKQEKPSEQEEEQQPQHHHHYGGLFGGAAEERPPGLGSGEGSGQSVIQDLSLLHHLHQHPHRDLLLTGRGEGAPGSAGEPKHDAQVKKAKRPKPETQGIKAKRKPSSSSKPPLVGDGEGKAGAGMEPGSSSSMGSLAALSQGNTSSSRRKSKTKNTSTENKGSKCSSKLAESQVTSNVTMPSYAVDIPIVSSSGGLVGTGVEELQKKVPKLVLKKTSRKQADKNYLNFVSPLPDILGQKPLSGKQSGSLGLVANTGVETIGLLQSTGGKPGHISSNYDDAMQFSKKRRYLQTASSNSAFSLNVGHMTSQQSVIQSPGVSVMDNEAPLSLIDSASLNSEIKSCHDKSGIPDEVLQSLLDQYSHKSEGQKEDPFSITEQRVDLHTSGEHSDMVQEENLSPNSQTVSNDKASMLQEYSKYLQQAFERTTNSTGFAFGPSFQFVSLSSTLHNHTLFPDKQIYTTSPLECGFSQSVTSVLPTALPKPPFGMLLGSQPGFYLSALEASHQQLTPSQELDDLIDPQKNLETSSNYQSTSQKLTGQKEQKNLESSTSFQIPSQELTSQIDPQKDIEPRATYQIENFAQAFGSQFKSGSRVPMTFITNSNGEVDHRVRTSVSDFSGYTNMMSDVSEPCSTRVKTPTSQSYRFCFLKPV</sequence>
<feature type="compositionally biased region" description="Polar residues" evidence="1">
    <location>
        <begin position="469"/>
        <end position="478"/>
    </location>
</feature>
<feature type="compositionally biased region" description="Polar residues" evidence="1">
    <location>
        <begin position="597"/>
        <end position="611"/>
    </location>
</feature>
<gene>
    <name evidence="3" type="ORF">IHE44_0014868</name>
    <name evidence="2" type="ORF">IHE44_013949</name>
</gene>
<dbReference type="AlphaFoldDB" id="A0A835NZX0"/>
<evidence type="ECO:0000256" key="1">
    <source>
        <dbReference type="SAM" id="MobiDB-lite"/>
    </source>
</evidence>
<dbReference type="OrthoDB" id="9899552at2759"/>
<reference evidence="3 4" key="2">
    <citation type="journal article" date="2021" name="J. Hered.">
        <title>Feather Gene Expression Elucidates the Developmental Basis of Plumage Iridescence in African Starlings.</title>
        <authorList>
            <person name="Rubenstein D.R."/>
            <person name="Corvelo A."/>
            <person name="MacManes M.D."/>
            <person name="Maia R."/>
            <person name="Narzisi G."/>
            <person name="Rousaki A."/>
            <person name="Vandenabeele P."/>
            <person name="Shawkey M.D."/>
            <person name="Solomon J."/>
        </authorList>
    </citation>
    <scope>NUCLEOTIDE SEQUENCE [LARGE SCALE GENOMIC DNA]</scope>
    <source>
        <strain evidence="3">SS15</strain>
    </source>
</reference>
<dbReference type="EMBL" id="JADDUC020000009">
    <property type="protein sequence ID" value="KAI1236615.1"/>
    <property type="molecule type" value="Genomic_DNA"/>
</dbReference>
<feature type="compositionally biased region" description="Low complexity" evidence="1">
    <location>
        <begin position="7"/>
        <end position="36"/>
    </location>
</feature>
<reference evidence="2" key="1">
    <citation type="submission" date="2020-10" db="EMBL/GenBank/DDBJ databases">
        <title>Feather gene expression reveals the developmental basis of iridescence in African starlings.</title>
        <authorList>
            <person name="Rubenstein D.R."/>
        </authorList>
    </citation>
    <scope>NUCLEOTIDE SEQUENCE</scope>
    <source>
        <strain evidence="2">SS15</strain>
        <tissue evidence="2">Liver</tissue>
    </source>
</reference>
<reference evidence="3" key="3">
    <citation type="submission" date="2022-01" db="EMBL/GenBank/DDBJ databases">
        <authorList>
            <person name="Rubenstein D.R."/>
        </authorList>
    </citation>
    <scope>NUCLEOTIDE SEQUENCE</scope>
    <source>
        <strain evidence="3">SS15</strain>
        <tissue evidence="3">Liver</tissue>
    </source>
</reference>
<feature type="region of interest" description="Disordered" evidence="1">
    <location>
        <begin position="597"/>
        <end position="630"/>
    </location>
</feature>
<feature type="compositionally biased region" description="Low complexity" evidence="1">
    <location>
        <begin position="229"/>
        <end position="239"/>
    </location>
</feature>
<keyword evidence="4" id="KW-1185">Reference proteome</keyword>
<feature type="compositionally biased region" description="Polar residues" evidence="1">
    <location>
        <begin position="240"/>
        <end position="250"/>
    </location>
</feature>
<dbReference type="Proteomes" id="UP000618051">
    <property type="component" value="Unassembled WGS sequence"/>
</dbReference>
<evidence type="ECO:0000313" key="2">
    <source>
        <dbReference type="EMBL" id="KAG0131424.1"/>
    </source>
</evidence>
<feature type="region of interest" description="Disordered" evidence="1">
    <location>
        <begin position="459"/>
        <end position="478"/>
    </location>
</feature>
<evidence type="ECO:0000313" key="3">
    <source>
        <dbReference type="EMBL" id="KAI1236615.1"/>
    </source>
</evidence>
<accession>A0A835NZX0</accession>